<dbReference type="OrthoDB" id="2177420at2"/>
<evidence type="ECO:0000313" key="1">
    <source>
        <dbReference type="EMBL" id="NBI08240.1"/>
    </source>
</evidence>
<dbReference type="EMBL" id="QXXA01000025">
    <property type="protein sequence ID" value="NBI08240.1"/>
    <property type="molecule type" value="Genomic_DNA"/>
</dbReference>
<protein>
    <recommendedName>
        <fullName evidence="3">Major capsid protein</fullName>
    </recommendedName>
</protein>
<comment type="caution">
    <text evidence="1">The sequence shown here is derived from an EMBL/GenBank/DDBJ whole genome shotgun (WGS) entry which is preliminary data.</text>
</comment>
<evidence type="ECO:0008006" key="3">
    <source>
        <dbReference type="Google" id="ProtNLM"/>
    </source>
</evidence>
<dbReference type="Proteomes" id="UP000467132">
    <property type="component" value="Unassembled WGS sequence"/>
</dbReference>
<gene>
    <name evidence="1" type="ORF">D3Z33_15375</name>
</gene>
<proteinExistence type="predicted"/>
<sequence length="294" mass="31644">MAAETNVIKQVDLAKVQSVDFVNRFGENISKLIEALGVTRKLPVQAGMVINRYKSADVTLAGGTVAEGEIIPLSKVKTKPAESIEMTIKKYRKAVTAEAIQKSGYDHAVAETDEALLRELQKGVRTDLFSHITTNAKATVAYEHGLQGAIATAWGQIQTKFEDDAAETLAFVNPIDVAKYQGSANITMQKEFGMNFVKGFLDAVVITNTSVPKGTIYATAAENIVLAYIPMSASEVARAFNLTSDETGFIGMTHSPQEDRATIQSLVMSGITLLTEREDGLVKVAITKEEPAGA</sequence>
<accession>A0A845R1E8</accession>
<keyword evidence="2" id="KW-1185">Reference proteome</keyword>
<name>A0A845R1E8_9CLOT</name>
<dbReference type="AlphaFoldDB" id="A0A845R1E8"/>
<organism evidence="1 2">
    <name type="scientific">Senegalia massiliensis</name>
    <dbReference type="NCBI Taxonomy" id="1720316"/>
    <lineage>
        <taxon>Bacteria</taxon>
        <taxon>Bacillati</taxon>
        <taxon>Bacillota</taxon>
        <taxon>Clostridia</taxon>
        <taxon>Eubacteriales</taxon>
        <taxon>Clostridiaceae</taxon>
        <taxon>Senegalia</taxon>
    </lineage>
</organism>
<evidence type="ECO:0000313" key="2">
    <source>
        <dbReference type="Proteomes" id="UP000467132"/>
    </source>
</evidence>
<reference evidence="1 2" key="1">
    <citation type="submission" date="2018-08" db="EMBL/GenBank/DDBJ databases">
        <title>Murine metabolic-syndrome-specific gut microbial biobank.</title>
        <authorList>
            <person name="Liu C."/>
        </authorList>
    </citation>
    <scope>NUCLEOTIDE SEQUENCE [LARGE SCALE GENOMIC DNA]</scope>
    <source>
        <strain evidence="1 2">583</strain>
    </source>
</reference>
<dbReference type="RefSeq" id="WP_160198701.1">
    <property type="nucleotide sequence ID" value="NZ_QXXA01000025.1"/>
</dbReference>